<keyword evidence="2" id="KW-0547">Nucleotide-binding</keyword>
<reference evidence="5 6" key="1">
    <citation type="journal article" date="2019" name="Int. J. Syst. Evol. Microbiol.">
        <title>The Global Catalogue of Microorganisms (GCM) 10K type strain sequencing project: providing services to taxonomists for standard genome sequencing and annotation.</title>
        <authorList>
            <consortium name="The Broad Institute Genomics Platform"/>
            <consortium name="The Broad Institute Genome Sequencing Center for Infectious Disease"/>
            <person name="Wu L."/>
            <person name="Ma J."/>
        </authorList>
    </citation>
    <scope>NUCLEOTIDE SEQUENCE [LARGE SCALE GENOMIC DNA]</scope>
    <source>
        <strain evidence="5 6">CGMCC 1.12563</strain>
    </source>
</reference>
<dbReference type="PANTHER" id="PTHR42939">
    <property type="entry name" value="ABC TRANSPORTER ATP-BINDING PROTEIN ALBC-RELATED"/>
    <property type="match status" value="1"/>
</dbReference>
<dbReference type="InterPro" id="IPR051782">
    <property type="entry name" value="ABC_Transporter_VariousFunc"/>
</dbReference>
<dbReference type="SMART" id="SM00382">
    <property type="entry name" value="AAA"/>
    <property type="match status" value="1"/>
</dbReference>
<dbReference type="InterPro" id="IPR027417">
    <property type="entry name" value="P-loop_NTPase"/>
</dbReference>
<accession>A0ABD6ARS4</accession>
<dbReference type="GO" id="GO:0005524">
    <property type="term" value="F:ATP binding"/>
    <property type="evidence" value="ECO:0007669"/>
    <property type="project" value="UniProtKB-KW"/>
</dbReference>
<dbReference type="EMBL" id="JBHUDC010000002">
    <property type="protein sequence ID" value="MFD1512342.1"/>
    <property type="molecule type" value="Genomic_DNA"/>
</dbReference>
<dbReference type="AlphaFoldDB" id="A0ABD6ARS4"/>
<proteinExistence type="predicted"/>
<dbReference type="RefSeq" id="WP_250872322.1">
    <property type="nucleotide sequence ID" value="NZ_JALXFV010000002.1"/>
</dbReference>
<dbReference type="CDD" id="cd03230">
    <property type="entry name" value="ABC_DR_subfamily_A"/>
    <property type="match status" value="1"/>
</dbReference>
<evidence type="ECO:0000313" key="6">
    <source>
        <dbReference type="Proteomes" id="UP001597187"/>
    </source>
</evidence>
<dbReference type="InterPro" id="IPR003439">
    <property type="entry name" value="ABC_transporter-like_ATP-bd"/>
</dbReference>
<dbReference type="PROSITE" id="PS50893">
    <property type="entry name" value="ABC_TRANSPORTER_2"/>
    <property type="match status" value="1"/>
</dbReference>
<evidence type="ECO:0000313" key="5">
    <source>
        <dbReference type="EMBL" id="MFD1512342.1"/>
    </source>
</evidence>
<sequence>MTALLTFDAVEKRYGDTAALDGVSLTVDAGNVHCLVGPNGSGKSTLIRVALGLTRPSGGTVERPDEALGCGFQRPTFYPDLTVAENLDVFARITGADPGDWFDDALSRLRLDREHDRLAGDLSGGFAKKLDVALALQKEPRLLVLDEPMSDVDDVSRAELVALLDDYVTDERAALVSTHRLDEFGPVLDHLTVVESGRVLVDERAADLAESDLDPDSLQRSYVDLVAAGSDD</sequence>
<dbReference type="InterPro" id="IPR003593">
    <property type="entry name" value="AAA+_ATPase"/>
</dbReference>
<dbReference type="Gene3D" id="3.40.50.300">
    <property type="entry name" value="P-loop containing nucleotide triphosphate hydrolases"/>
    <property type="match status" value="1"/>
</dbReference>
<keyword evidence="1" id="KW-0813">Transport</keyword>
<evidence type="ECO:0000256" key="3">
    <source>
        <dbReference type="ARBA" id="ARBA00022840"/>
    </source>
</evidence>
<evidence type="ECO:0000259" key="4">
    <source>
        <dbReference type="PROSITE" id="PS50893"/>
    </source>
</evidence>
<keyword evidence="3 5" id="KW-0067">ATP-binding</keyword>
<comment type="caution">
    <text evidence="5">The sequence shown here is derived from an EMBL/GenBank/DDBJ whole genome shotgun (WGS) entry which is preliminary data.</text>
</comment>
<dbReference type="Pfam" id="PF00005">
    <property type="entry name" value="ABC_tran"/>
    <property type="match status" value="1"/>
</dbReference>
<dbReference type="Proteomes" id="UP001597187">
    <property type="component" value="Unassembled WGS sequence"/>
</dbReference>
<feature type="domain" description="ABC transporter" evidence="4">
    <location>
        <begin position="5"/>
        <end position="221"/>
    </location>
</feature>
<gene>
    <name evidence="5" type="ORF">ACFSBT_03495</name>
</gene>
<evidence type="ECO:0000256" key="2">
    <source>
        <dbReference type="ARBA" id="ARBA00022741"/>
    </source>
</evidence>
<evidence type="ECO:0000256" key="1">
    <source>
        <dbReference type="ARBA" id="ARBA00022448"/>
    </source>
</evidence>
<organism evidence="5 6">
    <name type="scientific">Halomarina rubra</name>
    <dbReference type="NCBI Taxonomy" id="2071873"/>
    <lineage>
        <taxon>Archaea</taxon>
        <taxon>Methanobacteriati</taxon>
        <taxon>Methanobacteriota</taxon>
        <taxon>Stenosarchaea group</taxon>
        <taxon>Halobacteria</taxon>
        <taxon>Halobacteriales</taxon>
        <taxon>Natronomonadaceae</taxon>
        <taxon>Halomarina</taxon>
    </lineage>
</organism>
<keyword evidence="6" id="KW-1185">Reference proteome</keyword>
<name>A0ABD6ARS4_9EURY</name>
<protein>
    <submittedName>
        <fullName evidence="5">ABC transporter ATP-binding protein</fullName>
    </submittedName>
</protein>
<dbReference type="SUPFAM" id="SSF52540">
    <property type="entry name" value="P-loop containing nucleoside triphosphate hydrolases"/>
    <property type="match status" value="1"/>
</dbReference>
<dbReference type="PANTHER" id="PTHR42939:SF1">
    <property type="entry name" value="ABC TRANSPORTER ATP-BINDING PROTEIN ALBC-RELATED"/>
    <property type="match status" value="1"/>
</dbReference>